<dbReference type="Proteomes" id="UP001150581">
    <property type="component" value="Unassembled WGS sequence"/>
</dbReference>
<proteinExistence type="predicted"/>
<reference evidence="1" key="1">
    <citation type="submission" date="2022-07" db="EMBL/GenBank/DDBJ databases">
        <title>Phylogenomic reconstructions and comparative analyses of Kickxellomycotina fungi.</title>
        <authorList>
            <person name="Reynolds N.K."/>
            <person name="Stajich J.E."/>
            <person name="Barry K."/>
            <person name="Grigoriev I.V."/>
            <person name="Crous P."/>
            <person name="Smith M.E."/>
        </authorList>
    </citation>
    <scope>NUCLEOTIDE SEQUENCE</scope>
    <source>
        <strain evidence="1">Benny 63K</strain>
    </source>
</reference>
<dbReference type="EMBL" id="JANBPG010002799">
    <property type="protein sequence ID" value="KAJ1884586.1"/>
    <property type="molecule type" value="Genomic_DNA"/>
</dbReference>
<protein>
    <submittedName>
        <fullName evidence="1">Uncharacterized protein</fullName>
    </submittedName>
</protein>
<keyword evidence="2" id="KW-1185">Reference proteome</keyword>
<evidence type="ECO:0000313" key="2">
    <source>
        <dbReference type="Proteomes" id="UP001150581"/>
    </source>
</evidence>
<sequence length="134" mass="15671">MSNRQRLQQENAQLQAKLCQLQTSNSIRQNTLAQASAENQVISNINNKQHEKVAELINRQKPLKAQSGKYVELNEMLRENNRVFGDIIAMHIQAFTVEFKELEKAKKDIKMFKANHRYLVHKYSNDRWVYPGSN</sequence>
<comment type="caution">
    <text evidence="1">The sequence shown here is derived from an EMBL/GenBank/DDBJ whole genome shotgun (WGS) entry which is preliminary data.</text>
</comment>
<evidence type="ECO:0000313" key="1">
    <source>
        <dbReference type="EMBL" id="KAJ1884586.1"/>
    </source>
</evidence>
<organism evidence="1 2">
    <name type="scientific">Kickxella alabastrina</name>
    <dbReference type="NCBI Taxonomy" id="61397"/>
    <lineage>
        <taxon>Eukaryota</taxon>
        <taxon>Fungi</taxon>
        <taxon>Fungi incertae sedis</taxon>
        <taxon>Zoopagomycota</taxon>
        <taxon>Kickxellomycotina</taxon>
        <taxon>Kickxellomycetes</taxon>
        <taxon>Kickxellales</taxon>
        <taxon>Kickxellaceae</taxon>
        <taxon>Kickxella</taxon>
    </lineage>
</organism>
<name>A0ACC1I066_9FUNG</name>
<gene>
    <name evidence="1" type="ORF">LPJ66_010540</name>
</gene>
<accession>A0ACC1I066</accession>